<name>A0A9P6DV14_9AGAM</name>
<feature type="compositionally biased region" description="Polar residues" evidence="1">
    <location>
        <begin position="95"/>
        <end position="128"/>
    </location>
</feature>
<evidence type="ECO:0000313" key="3">
    <source>
        <dbReference type="Proteomes" id="UP000886523"/>
    </source>
</evidence>
<evidence type="ECO:0000256" key="1">
    <source>
        <dbReference type="SAM" id="MobiDB-lite"/>
    </source>
</evidence>
<dbReference type="EMBL" id="MU128956">
    <property type="protein sequence ID" value="KAF9514837.1"/>
    <property type="molecule type" value="Genomic_DNA"/>
</dbReference>
<comment type="caution">
    <text evidence="2">The sequence shown here is derived from an EMBL/GenBank/DDBJ whole genome shotgun (WGS) entry which is preliminary data.</text>
</comment>
<keyword evidence="3" id="KW-1185">Reference proteome</keyword>
<feature type="compositionally biased region" description="Polar residues" evidence="1">
    <location>
        <begin position="28"/>
        <end position="40"/>
    </location>
</feature>
<reference evidence="2" key="1">
    <citation type="journal article" date="2020" name="Nat. Commun.">
        <title>Large-scale genome sequencing of mycorrhizal fungi provides insights into the early evolution of symbiotic traits.</title>
        <authorList>
            <person name="Miyauchi S."/>
            <person name="Kiss E."/>
            <person name="Kuo A."/>
            <person name="Drula E."/>
            <person name="Kohler A."/>
            <person name="Sanchez-Garcia M."/>
            <person name="Morin E."/>
            <person name="Andreopoulos B."/>
            <person name="Barry K.W."/>
            <person name="Bonito G."/>
            <person name="Buee M."/>
            <person name="Carver A."/>
            <person name="Chen C."/>
            <person name="Cichocki N."/>
            <person name="Clum A."/>
            <person name="Culley D."/>
            <person name="Crous P.W."/>
            <person name="Fauchery L."/>
            <person name="Girlanda M."/>
            <person name="Hayes R.D."/>
            <person name="Keri Z."/>
            <person name="LaButti K."/>
            <person name="Lipzen A."/>
            <person name="Lombard V."/>
            <person name="Magnuson J."/>
            <person name="Maillard F."/>
            <person name="Murat C."/>
            <person name="Nolan M."/>
            <person name="Ohm R.A."/>
            <person name="Pangilinan J."/>
            <person name="Pereira M.F."/>
            <person name="Perotto S."/>
            <person name="Peter M."/>
            <person name="Pfister S."/>
            <person name="Riley R."/>
            <person name="Sitrit Y."/>
            <person name="Stielow J.B."/>
            <person name="Szollosi G."/>
            <person name="Zifcakova L."/>
            <person name="Stursova M."/>
            <person name="Spatafora J.W."/>
            <person name="Tedersoo L."/>
            <person name="Vaario L.M."/>
            <person name="Yamada A."/>
            <person name="Yan M."/>
            <person name="Wang P."/>
            <person name="Xu J."/>
            <person name="Bruns T."/>
            <person name="Baldrian P."/>
            <person name="Vilgalys R."/>
            <person name="Dunand C."/>
            <person name="Henrissat B."/>
            <person name="Grigoriev I.V."/>
            <person name="Hibbett D."/>
            <person name="Nagy L.G."/>
            <person name="Martin F.M."/>
        </authorList>
    </citation>
    <scope>NUCLEOTIDE SEQUENCE</scope>
    <source>
        <strain evidence="2">UP504</strain>
    </source>
</reference>
<evidence type="ECO:0000313" key="2">
    <source>
        <dbReference type="EMBL" id="KAF9514837.1"/>
    </source>
</evidence>
<sequence length="278" mass="30395">MPPKPSNVNILIDESDPQSSRKCKRPSSRLQTHPSPPTSATYLSAYEDSMRMFQAATNSITKRNLAHGVSKSMTPTANLGPTSASTFRVIPLPQSSTKHVSTMQGTTWKLDPNSNMPRYHQNAPSSEPSHLPDPGGPSMFSGDIEEELAAGGGNVSSLTSPKAVEEPFVVQYPLYARDLDQISVEQKLSQHVRRRAAAAQHWNHDVIPGLIRPYMEHMHKSQQGQLPTSPVPHTCSCDGVGVMKQVTVALTTCNYAYVHACQGNTAVEATNRKRKEIN</sequence>
<organism evidence="2 3">
    <name type="scientific">Hydnum rufescens UP504</name>
    <dbReference type="NCBI Taxonomy" id="1448309"/>
    <lineage>
        <taxon>Eukaryota</taxon>
        <taxon>Fungi</taxon>
        <taxon>Dikarya</taxon>
        <taxon>Basidiomycota</taxon>
        <taxon>Agaricomycotina</taxon>
        <taxon>Agaricomycetes</taxon>
        <taxon>Cantharellales</taxon>
        <taxon>Hydnaceae</taxon>
        <taxon>Hydnum</taxon>
    </lineage>
</organism>
<gene>
    <name evidence="2" type="ORF">BS47DRAFT_1392103</name>
</gene>
<dbReference type="Proteomes" id="UP000886523">
    <property type="component" value="Unassembled WGS sequence"/>
</dbReference>
<proteinExistence type="predicted"/>
<dbReference type="AlphaFoldDB" id="A0A9P6DV14"/>
<protein>
    <submittedName>
        <fullName evidence="2">Uncharacterized protein</fullName>
    </submittedName>
</protein>
<feature type="region of interest" description="Disordered" evidence="1">
    <location>
        <begin position="1"/>
        <end position="40"/>
    </location>
</feature>
<accession>A0A9P6DV14</accession>
<feature type="region of interest" description="Disordered" evidence="1">
    <location>
        <begin position="95"/>
        <end position="143"/>
    </location>
</feature>